<evidence type="ECO:0000259" key="1">
    <source>
        <dbReference type="Pfam" id="PF07238"/>
    </source>
</evidence>
<dbReference type="Gene3D" id="2.40.10.220">
    <property type="entry name" value="predicted glycosyltransferase like domains"/>
    <property type="match status" value="1"/>
</dbReference>
<keyword evidence="3" id="KW-1185">Reference proteome</keyword>
<dbReference type="EMBL" id="CP133548">
    <property type="protein sequence ID" value="WMS88392.1"/>
    <property type="molecule type" value="Genomic_DNA"/>
</dbReference>
<feature type="domain" description="PilZ" evidence="1">
    <location>
        <begin position="10"/>
        <end position="115"/>
    </location>
</feature>
<evidence type="ECO:0000313" key="3">
    <source>
        <dbReference type="Proteomes" id="UP001239782"/>
    </source>
</evidence>
<proteinExistence type="predicted"/>
<dbReference type="KEGG" id="plei:Q9312_05625"/>
<dbReference type="InterPro" id="IPR009875">
    <property type="entry name" value="PilZ_domain"/>
</dbReference>
<name>A0AA51RVK9_9GAMM</name>
<reference evidence="2 3" key="1">
    <citation type="submission" date="2023-08" db="EMBL/GenBank/DDBJ databases">
        <title>Pleionea litopenaei sp. nov., isolated from stomach of juvenile Litopenaeus vannamei.</title>
        <authorList>
            <person name="Rho A.M."/>
            <person name="Hwang C.Y."/>
        </authorList>
    </citation>
    <scope>NUCLEOTIDE SEQUENCE [LARGE SCALE GENOMIC DNA]</scope>
    <source>
        <strain evidence="2 3">HL-JVS1</strain>
    </source>
</reference>
<evidence type="ECO:0000313" key="2">
    <source>
        <dbReference type="EMBL" id="WMS88392.1"/>
    </source>
</evidence>
<dbReference type="AlphaFoldDB" id="A0AA51RVK9"/>
<dbReference type="GO" id="GO:0035438">
    <property type="term" value="F:cyclic-di-GMP binding"/>
    <property type="evidence" value="ECO:0007669"/>
    <property type="project" value="InterPro"/>
</dbReference>
<accession>A0AA51RVK9</accession>
<dbReference type="SUPFAM" id="SSF141371">
    <property type="entry name" value="PilZ domain-like"/>
    <property type="match status" value="1"/>
</dbReference>
<gene>
    <name evidence="2" type="ORF">Q9312_05625</name>
</gene>
<protein>
    <submittedName>
        <fullName evidence="2">PilZ domain-containing protein</fullName>
    </submittedName>
</protein>
<dbReference type="Pfam" id="PF07238">
    <property type="entry name" value="PilZ"/>
    <property type="match status" value="1"/>
</dbReference>
<dbReference type="RefSeq" id="WP_309203606.1">
    <property type="nucleotide sequence ID" value="NZ_CP133548.1"/>
</dbReference>
<organism evidence="2 3">
    <name type="scientific">Pleionea litopenaei</name>
    <dbReference type="NCBI Taxonomy" id="3070815"/>
    <lineage>
        <taxon>Bacteria</taxon>
        <taxon>Pseudomonadati</taxon>
        <taxon>Pseudomonadota</taxon>
        <taxon>Gammaproteobacteria</taxon>
        <taxon>Oceanospirillales</taxon>
        <taxon>Pleioneaceae</taxon>
        <taxon>Pleionea</taxon>
    </lineage>
</organism>
<sequence length="117" mass="13520">MERNTLTEYRSDERLPPQDELYIKYQLVELDGRERLHASRVADVSCRGAKFTSSEPLPVGQVLVIDLISPPSQTRYHLMGQVRWCLEVDEIPTYHAGIHFVEDSSEDFAKWLKNCVV</sequence>
<dbReference type="Proteomes" id="UP001239782">
    <property type="component" value="Chromosome"/>
</dbReference>